<keyword evidence="3" id="KW-1185">Reference proteome</keyword>
<proteinExistence type="predicted"/>
<sequence length="2077" mass="219212">METPLASHGGWFRLVVCFCFLFILPLNGQAGPAEGRQWLLGQIQQDGSLNTEATLATAFQATTESVETFRIQPDAEPGDLSGVAAYLAAAAPDQSAENLARRLIASHALGLDFNADRQALMARQRAYSGFGAFPGHDADAVSTAFALRALHRLGVTQEPAAYSLQYLLDSQLDSGGWALDGENAQVQTTALAMHALWLYRNQYQVAAALDAAQSFLLGERDGDLWADTEQSALALIALLSRAVDRSPYEPALQALANRQNPAGDFDGDVHATALALRVLALGSLPPRDLTRLTGRLVDAQTGQPLADGRVSLSGSDTREARTGADGAFLFENLPTGQYRIEAGKAGYGTLVLNTVVQTGDKRDLGSLALDVRQTDPDTGEPVSTGLLRGRVTASEDGAALAGATLTLGGSGRSVTTGPDGRYVIGDIAAGPVTVTASAPGYRTAVGSAEIQAGQTLVFSPALRVAVTQGVNVEGRVTAQASGDAVAGALVSARVGDTTKSVSTDAQGDYRLTSLPAGEVVLTVNADGYASMSGQAQADDGDTLSFSPRLVPVGEPPVSLPGGFRGVVVDGITGRGIEGAEIRVEYEGGSESQVTDADGHFLIDTLSAGDVGLIISAPGHASVSATARVEGGFISDVGEVELTPLDEAVNSVAGRVVDVRTGEPLEGVLAQVKPQASSSTVVAEALSGPEGRFEVSGLRLDDYVLVLSLTDYQDLTVPFLIASGGVLEMGELRMRPPGIDALLPDLAIQSIATGDLSSDPDTFAASGDLDVVVINRGNTALDQSFRVLAFSDRDRDGAFDPDTDVALGEQVVDGTLDVDTTRLISIAVDGPLPFRDAPITVMLDADEAISELSETNNLESTAGECVNNQKPYLDLALCLDASGSVSRSEFQLQLEGTARAIENPDIVPRDGSVRLSLLQFSSSDRLEINPTLVEEDNVADLADAIRAVPKMGGGTSIHQCIDGAANTITQTTPPAALRVIDVSTDGQSSQSSAVAAANRARDNGVDVLNAIGVGSGANENLLNAIVFPEPVGGDRGFVLMVDSYEEYIEGIAGKIAKETRIPDLTVGGLKLVDHGTGEPVSVEVVVGNAGSAAITEDITVTFFNGDANTGEAIGEVTLQEGIEAGAFRTVSLDDVPVAALNNGTVRAAAEIAGNVSECNTGNNGVSIPVTVQRGEVSLGLSSNAPSPMELLGIDALVGNTGAVAGDYRVTLRIEDTNGVLVADLGEHAVDELAAGQQYQRTEEWDTGVTLTGAYRVVADLYNASGRLLDSDQAAFRITEEGDPSAPVASVRVGADRPEYRLGDTVMIESSLSNTSLGTPIPAPRYRLVVAGPEGQVVLSEETALGGLAIGQVLTLPDRLALADLPVGDYAVTGTLFASNDQVLARDQAGFSVAADPLRALQGGVSVAAESVFLGDAQSCHFRLRNSGEQVLEDIGVRRARVDLDNQLELADEAATVTLAPGEERTFTDTFSTAGFNLTRHACVLQVADDGESRDLGNATFQITEPPVSLETSLGLSGGPRLLVLADKEVSTCMAVGTLTLEAVFPETLSPFALVHAKVLGRHFRIEDMESATPRFFDGPVNHGDGRDVDLTLMDLDRERLTVRLQGEGLVDGDYSLKAFYPAFLFLHKDLDSGEVHFECGEPPRPGDVLGDFKVTGVELVEKVRRDGGAPEVPAIATQRQWLDDTLAERDYTLVDSLEAFGAAVRSGDYQQYLLLADRIPVEHWTAKQLREAVNRGEGLVYAAGNLPEAGPLHEVLGIQPHRERTGFGWHHHHQPRQGDYADGVLMEHSPLGDAGFLPFALNRELALVHRENSHVAGHYQNLRLGGGHGRGRHCPLYPVEHPAVTYRDYGQGRTVFAGFDLAAEGTAGPSTQRYAELLHGMLAFTETDLTITRPGAVVPVTLTVENNGPAVAVEARLTLEDGGKVLTTLPRTGNGQPVWQFELAERETRSLRAWVRPDYRQGVSDVLATLQASAPSGAGKSFEEALRIELRADDPETLSAIESSVRQALWQAPWDLALKHAALSLHQAGHAREHGRTGDAIKLALKATTSLQASRHRDADELRRRLDWVIWALNKEGN</sequence>
<protein>
    <submittedName>
        <fullName evidence="2">von Willebrand factor type A domain-containing protein</fullName>
    </submittedName>
</protein>
<dbReference type="CDD" id="cd00198">
    <property type="entry name" value="vWFA"/>
    <property type="match status" value="1"/>
</dbReference>
<dbReference type="InterPro" id="IPR013783">
    <property type="entry name" value="Ig-like_fold"/>
</dbReference>
<dbReference type="SMART" id="SM00327">
    <property type="entry name" value="VWA"/>
    <property type="match status" value="1"/>
</dbReference>
<dbReference type="PANTHER" id="PTHR24020">
    <property type="entry name" value="COLLAGEN ALPHA"/>
    <property type="match status" value="1"/>
</dbReference>
<dbReference type="RefSeq" id="WP_194864510.1">
    <property type="nucleotide sequence ID" value="NZ_ARXX01000013.1"/>
</dbReference>
<dbReference type="InterPro" id="IPR013784">
    <property type="entry name" value="Carb-bd-like_fold"/>
</dbReference>
<dbReference type="Pfam" id="PF07705">
    <property type="entry name" value="CARDB"/>
    <property type="match status" value="1"/>
</dbReference>
<evidence type="ECO:0000259" key="1">
    <source>
        <dbReference type="PROSITE" id="PS50234"/>
    </source>
</evidence>
<gene>
    <name evidence="2" type="ORF">Y5W_01178</name>
</gene>
<dbReference type="CDD" id="cd00688">
    <property type="entry name" value="ISOPREN_C2_like"/>
    <property type="match status" value="1"/>
</dbReference>
<dbReference type="EMBL" id="ARXX01000013">
    <property type="protein sequence ID" value="MBF5055884.1"/>
    <property type="molecule type" value="Genomic_DNA"/>
</dbReference>
<evidence type="ECO:0000313" key="3">
    <source>
        <dbReference type="Proteomes" id="UP000662703"/>
    </source>
</evidence>
<accession>A0ABS0APL5</accession>
<reference evidence="2 3" key="1">
    <citation type="submission" date="2012-09" db="EMBL/GenBank/DDBJ databases">
        <title>Genome Sequence of alkane-degrading Bacterium Alcanivorax sp. 521-1.</title>
        <authorList>
            <person name="Lai Q."/>
            <person name="Shao Z."/>
        </authorList>
    </citation>
    <scope>NUCLEOTIDE SEQUENCE [LARGE SCALE GENOMIC DNA]</scope>
    <source>
        <strain evidence="2 3">521-1</strain>
    </source>
</reference>
<dbReference type="SUPFAM" id="SSF49452">
    <property type="entry name" value="Starch-binding domain-like"/>
    <property type="match status" value="3"/>
</dbReference>
<feature type="domain" description="VWFA" evidence="1">
    <location>
        <begin position="873"/>
        <end position="1054"/>
    </location>
</feature>
<evidence type="ECO:0000313" key="2">
    <source>
        <dbReference type="EMBL" id="MBF5055884.1"/>
    </source>
</evidence>
<dbReference type="Gene3D" id="1.50.10.20">
    <property type="match status" value="1"/>
</dbReference>
<name>A0ABS0APL5_9GAMM</name>
<dbReference type="InterPro" id="IPR036465">
    <property type="entry name" value="vWFA_dom_sf"/>
</dbReference>
<dbReference type="InterPro" id="IPR050525">
    <property type="entry name" value="ECM_Assembly_Org"/>
</dbReference>
<dbReference type="SUPFAM" id="SSF49464">
    <property type="entry name" value="Carboxypeptidase regulatory domain-like"/>
    <property type="match status" value="2"/>
</dbReference>
<dbReference type="Gene3D" id="2.60.40.1120">
    <property type="entry name" value="Carboxypeptidase-like, regulatory domain"/>
    <property type="match status" value="4"/>
</dbReference>
<dbReference type="Gene3D" id="2.60.40.10">
    <property type="entry name" value="Immunoglobulins"/>
    <property type="match status" value="2"/>
</dbReference>
<comment type="caution">
    <text evidence="2">The sequence shown here is derived from an EMBL/GenBank/DDBJ whole genome shotgun (WGS) entry which is preliminary data.</text>
</comment>
<dbReference type="Pfam" id="PF06707">
    <property type="entry name" value="DUF1194"/>
    <property type="match status" value="1"/>
</dbReference>
<dbReference type="InterPro" id="IPR008969">
    <property type="entry name" value="CarboxyPept-like_regulatory"/>
</dbReference>
<dbReference type="PROSITE" id="PS50234">
    <property type="entry name" value="VWFA"/>
    <property type="match status" value="1"/>
</dbReference>
<dbReference type="Proteomes" id="UP000662703">
    <property type="component" value="Unassembled WGS sequence"/>
</dbReference>
<organism evidence="2 3">
    <name type="scientific">Alloalcanivorax profundimaris</name>
    <dbReference type="NCBI Taxonomy" id="2735259"/>
    <lineage>
        <taxon>Bacteria</taxon>
        <taxon>Pseudomonadati</taxon>
        <taxon>Pseudomonadota</taxon>
        <taxon>Gammaproteobacteria</taxon>
        <taxon>Oceanospirillales</taxon>
        <taxon>Alcanivoracaceae</taxon>
        <taxon>Alloalcanivorax</taxon>
    </lineage>
</organism>
<dbReference type="InterPro" id="IPR008930">
    <property type="entry name" value="Terpenoid_cyclase/PrenylTrfase"/>
</dbReference>
<dbReference type="InterPro" id="IPR011635">
    <property type="entry name" value="CARDB"/>
</dbReference>
<dbReference type="SUPFAM" id="SSF48239">
    <property type="entry name" value="Terpenoid cyclases/Protein prenyltransferases"/>
    <property type="match status" value="1"/>
</dbReference>
<dbReference type="SUPFAM" id="SSF53300">
    <property type="entry name" value="vWA-like"/>
    <property type="match status" value="1"/>
</dbReference>
<dbReference type="InterPro" id="IPR002035">
    <property type="entry name" value="VWF_A"/>
</dbReference>
<dbReference type="Gene3D" id="3.40.50.410">
    <property type="entry name" value="von Willebrand factor, type A domain"/>
    <property type="match status" value="1"/>
</dbReference>
<dbReference type="InterPro" id="IPR010607">
    <property type="entry name" value="DUF1194"/>
</dbReference>
<dbReference type="Pfam" id="PF13620">
    <property type="entry name" value="CarboxypepD_reg"/>
    <property type="match status" value="4"/>
</dbReference>